<accession>A0A2M7E6X3</accession>
<keyword evidence="7" id="KW-0067">ATP-binding</keyword>
<dbReference type="GO" id="GO:0005524">
    <property type="term" value="F:ATP binding"/>
    <property type="evidence" value="ECO:0007669"/>
    <property type="project" value="UniProtKB-KW"/>
</dbReference>
<evidence type="ECO:0000256" key="3">
    <source>
        <dbReference type="ARBA" id="ARBA00014701"/>
    </source>
</evidence>
<comment type="similarity">
    <text evidence="1">Belongs to the ROK (NagC/XylR) family.</text>
</comment>
<dbReference type="GO" id="GO:0005737">
    <property type="term" value="C:cytoplasm"/>
    <property type="evidence" value="ECO:0007669"/>
    <property type="project" value="InterPro"/>
</dbReference>
<gene>
    <name evidence="9" type="ORF">COS11_07190</name>
</gene>
<dbReference type="InterPro" id="IPR004654">
    <property type="entry name" value="ROK_glcA"/>
</dbReference>
<dbReference type="GO" id="GO:0004340">
    <property type="term" value="F:glucokinase activity"/>
    <property type="evidence" value="ECO:0007669"/>
    <property type="project" value="UniProtKB-EC"/>
</dbReference>
<evidence type="ECO:0000256" key="4">
    <source>
        <dbReference type="ARBA" id="ARBA00022679"/>
    </source>
</evidence>
<comment type="caution">
    <text evidence="9">The sequence shown here is derived from an EMBL/GenBank/DDBJ whole genome shotgun (WGS) entry which is preliminary data.</text>
</comment>
<evidence type="ECO:0000313" key="10">
    <source>
        <dbReference type="Proteomes" id="UP000228886"/>
    </source>
</evidence>
<dbReference type="InterPro" id="IPR049874">
    <property type="entry name" value="ROK_cs"/>
</dbReference>
<keyword evidence="6" id="KW-0418">Kinase</keyword>
<dbReference type="PANTHER" id="PTHR18964:SF149">
    <property type="entry name" value="BIFUNCTIONAL UDP-N-ACETYLGLUCOSAMINE 2-EPIMERASE_N-ACETYLMANNOSAMINE KINASE"/>
    <property type="match status" value="1"/>
</dbReference>
<dbReference type="Pfam" id="PF00480">
    <property type="entry name" value="ROK"/>
    <property type="match status" value="1"/>
</dbReference>
<evidence type="ECO:0000256" key="6">
    <source>
        <dbReference type="ARBA" id="ARBA00022777"/>
    </source>
</evidence>
<proteinExistence type="inferred from homology"/>
<evidence type="ECO:0000256" key="1">
    <source>
        <dbReference type="ARBA" id="ARBA00006479"/>
    </source>
</evidence>
<evidence type="ECO:0000313" key="9">
    <source>
        <dbReference type="EMBL" id="PIV63490.1"/>
    </source>
</evidence>
<evidence type="ECO:0000256" key="8">
    <source>
        <dbReference type="ARBA" id="ARBA00032386"/>
    </source>
</evidence>
<dbReference type="Gene3D" id="3.30.420.40">
    <property type="match status" value="2"/>
</dbReference>
<dbReference type="EMBL" id="PETL01000344">
    <property type="protein sequence ID" value="PIV63490.1"/>
    <property type="molecule type" value="Genomic_DNA"/>
</dbReference>
<dbReference type="EC" id="2.7.1.2" evidence="2"/>
<dbReference type="AlphaFoldDB" id="A0A2M7E6X3"/>
<evidence type="ECO:0000256" key="7">
    <source>
        <dbReference type="ARBA" id="ARBA00022840"/>
    </source>
</evidence>
<dbReference type="SUPFAM" id="SSF53067">
    <property type="entry name" value="Actin-like ATPase domain"/>
    <property type="match status" value="1"/>
</dbReference>
<organism evidence="9 10">
    <name type="scientific">bacterium (Candidatus Ratteibacteria) CG01_land_8_20_14_3_00_40_19</name>
    <dbReference type="NCBI Taxonomy" id="2014290"/>
    <lineage>
        <taxon>Bacteria</taxon>
        <taxon>Candidatus Ratteibacteria</taxon>
    </lineage>
</organism>
<dbReference type="InterPro" id="IPR043129">
    <property type="entry name" value="ATPase_NBD"/>
</dbReference>
<dbReference type="GO" id="GO:0006096">
    <property type="term" value="P:glycolytic process"/>
    <property type="evidence" value="ECO:0007669"/>
    <property type="project" value="InterPro"/>
</dbReference>
<dbReference type="Proteomes" id="UP000228886">
    <property type="component" value="Unassembled WGS sequence"/>
</dbReference>
<reference evidence="10" key="1">
    <citation type="submission" date="2017-09" db="EMBL/GenBank/DDBJ databases">
        <title>Depth-based differentiation of microbial function through sediment-hosted aquifers and enrichment of novel symbionts in the deep terrestrial subsurface.</title>
        <authorList>
            <person name="Probst A.J."/>
            <person name="Ladd B."/>
            <person name="Jarett J.K."/>
            <person name="Geller-Mcgrath D.E."/>
            <person name="Sieber C.M.K."/>
            <person name="Emerson J.B."/>
            <person name="Anantharaman K."/>
            <person name="Thomas B.C."/>
            <person name="Malmstrom R."/>
            <person name="Stieglmeier M."/>
            <person name="Klingl A."/>
            <person name="Woyke T."/>
            <person name="Ryan C.M."/>
            <person name="Banfield J.F."/>
        </authorList>
    </citation>
    <scope>NUCLEOTIDE SEQUENCE [LARGE SCALE GENOMIC DNA]</scope>
</reference>
<sequence>MKKIVGLDLGGTFIKVGLVGKTGKILKKKQLPTLGKKGRGSVLSQMEKGIKFALNGEKDVMGIGIGTPGLVDRQGKVFSAPNLPDWDNLPLKKIFEDKFNLPVIVENDVNTITSGEYVYGAGKGYKNIICITLGTGLGGGIILNGKLFRGSNLSAAEIGHIPICYEGPKCNCGNSGCIERYVGAAYISRMARDAIKKGRKSKIKDLVKGDLSLITPKIISQAYKKGDWLAREIWEKVGLYLGTMFSGLINLLNPEIIIIGGGIAQAGKPLFEAVRKEIKKRAFPLLSREVKVVPAKLGIDSGIISAASLIKMH</sequence>
<dbReference type="PROSITE" id="PS01125">
    <property type="entry name" value="ROK"/>
    <property type="match status" value="1"/>
</dbReference>
<dbReference type="PANTHER" id="PTHR18964">
    <property type="entry name" value="ROK (REPRESSOR, ORF, KINASE) FAMILY"/>
    <property type="match status" value="1"/>
</dbReference>
<evidence type="ECO:0000256" key="2">
    <source>
        <dbReference type="ARBA" id="ARBA00012323"/>
    </source>
</evidence>
<keyword evidence="4" id="KW-0808">Transferase</keyword>
<keyword evidence="5" id="KW-0547">Nucleotide-binding</keyword>
<evidence type="ECO:0000256" key="5">
    <source>
        <dbReference type="ARBA" id="ARBA00022741"/>
    </source>
</evidence>
<dbReference type="InterPro" id="IPR000600">
    <property type="entry name" value="ROK"/>
</dbReference>
<dbReference type="NCBIfam" id="TIGR00744">
    <property type="entry name" value="ROK_glcA_fam"/>
    <property type="match status" value="1"/>
</dbReference>
<protein>
    <recommendedName>
        <fullName evidence="3">Glucokinase</fullName>
        <ecNumber evidence="2">2.7.1.2</ecNumber>
    </recommendedName>
    <alternativeName>
        <fullName evidence="8">Glucose kinase</fullName>
    </alternativeName>
</protein>
<name>A0A2M7E6X3_9BACT</name>